<evidence type="ECO:0000313" key="1">
    <source>
        <dbReference type="EMBL" id="CAG8615759.1"/>
    </source>
</evidence>
<name>A0A9N9CYF4_9GLOM</name>
<dbReference type="AlphaFoldDB" id="A0A9N9CYF4"/>
<keyword evidence="2" id="KW-1185">Reference proteome</keyword>
<gene>
    <name evidence="1" type="ORF">AMORRO_LOCUS8432</name>
</gene>
<organism evidence="1 2">
    <name type="scientific">Acaulospora morrowiae</name>
    <dbReference type="NCBI Taxonomy" id="94023"/>
    <lineage>
        <taxon>Eukaryota</taxon>
        <taxon>Fungi</taxon>
        <taxon>Fungi incertae sedis</taxon>
        <taxon>Mucoromycota</taxon>
        <taxon>Glomeromycotina</taxon>
        <taxon>Glomeromycetes</taxon>
        <taxon>Diversisporales</taxon>
        <taxon>Acaulosporaceae</taxon>
        <taxon>Acaulospora</taxon>
    </lineage>
</organism>
<sequence>MIKSTNDGTTISGTTEDAIIAVQENINVEEGTIPKLSPEELAICNSLSNAEKVIFLKDYFLLHQLSQ</sequence>
<evidence type="ECO:0000313" key="2">
    <source>
        <dbReference type="Proteomes" id="UP000789342"/>
    </source>
</evidence>
<dbReference type="Proteomes" id="UP000789342">
    <property type="component" value="Unassembled WGS sequence"/>
</dbReference>
<dbReference type="EMBL" id="CAJVPV010007181">
    <property type="protein sequence ID" value="CAG8615759.1"/>
    <property type="molecule type" value="Genomic_DNA"/>
</dbReference>
<reference evidence="1" key="1">
    <citation type="submission" date="2021-06" db="EMBL/GenBank/DDBJ databases">
        <authorList>
            <person name="Kallberg Y."/>
            <person name="Tangrot J."/>
            <person name="Rosling A."/>
        </authorList>
    </citation>
    <scope>NUCLEOTIDE SEQUENCE</scope>
    <source>
        <strain evidence="1">CL551</strain>
    </source>
</reference>
<comment type="caution">
    <text evidence="1">The sequence shown here is derived from an EMBL/GenBank/DDBJ whole genome shotgun (WGS) entry which is preliminary data.</text>
</comment>
<proteinExistence type="predicted"/>
<dbReference type="OrthoDB" id="2435632at2759"/>
<accession>A0A9N9CYF4</accession>
<protein>
    <submittedName>
        <fullName evidence="1">14110_t:CDS:1</fullName>
    </submittedName>
</protein>